<dbReference type="AlphaFoldDB" id="A0A9D4PED0"/>
<dbReference type="Pfam" id="PF00271">
    <property type="entry name" value="Helicase_C"/>
    <property type="match status" value="1"/>
</dbReference>
<dbReference type="PANTHER" id="PTHR47958">
    <property type="entry name" value="ATP-DEPENDENT RNA HELICASE DBP3"/>
    <property type="match status" value="1"/>
</dbReference>
<dbReference type="Gene3D" id="3.40.50.300">
    <property type="entry name" value="P-loop containing nucleotide triphosphate hydrolases"/>
    <property type="match status" value="1"/>
</dbReference>
<dbReference type="EMBL" id="JABSTV010001255">
    <property type="protein sequence ID" value="KAH7936246.1"/>
    <property type="molecule type" value="Genomic_DNA"/>
</dbReference>
<evidence type="ECO:0000259" key="1">
    <source>
        <dbReference type="PROSITE" id="PS51194"/>
    </source>
</evidence>
<evidence type="ECO:0000313" key="3">
    <source>
        <dbReference type="EMBL" id="KAH7986739.1"/>
    </source>
</evidence>
<gene>
    <name evidence="2" type="ORF">HPB52_020585</name>
    <name evidence="3" type="ORF">HPB52_024756</name>
</gene>
<dbReference type="Proteomes" id="UP000821837">
    <property type="component" value="Unassembled WGS sequence"/>
</dbReference>
<feature type="domain" description="Helicase C-terminal" evidence="1">
    <location>
        <begin position="14"/>
        <end position="150"/>
    </location>
</feature>
<dbReference type="SUPFAM" id="SSF52540">
    <property type="entry name" value="P-loop containing nucleoside triphosphate hydrolases"/>
    <property type="match status" value="1"/>
</dbReference>
<dbReference type="InterPro" id="IPR027417">
    <property type="entry name" value="P-loop_NTPase"/>
</dbReference>
<evidence type="ECO:0000313" key="2">
    <source>
        <dbReference type="EMBL" id="KAH7936246.1"/>
    </source>
</evidence>
<protein>
    <recommendedName>
        <fullName evidence="1">Helicase C-terminal domain-containing protein</fullName>
    </recommendedName>
</protein>
<dbReference type="VEuPathDB" id="VectorBase:RSAN_036266"/>
<keyword evidence="4" id="KW-1185">Reference proteome</keyword>
<sequence length="150" mass="17158">MIVDVCQKEDKGAKLAELLRDVRKGKKDRAVVFADTKWKVEEITLKLRKRGWPAMSLHCKNEQKERDGILSMFNSGGESVLVTTDMAVQDLVLPNVRLVVNYDCPDCSNVYAHRLRHSQRSDEPSTVHTFLVPSQHLQAKTLVEILWDSR</sequence>
<reference evidence="2" key="1">
    <citation type="journal article" date="2020" name="Cell">
        <title>Large-Scale Comparative Analyses of Tick Genomes Elucidate Their Genetic Diversity and Vector Capacities.</title>
        <authorList>
            <consortium name="Tick Genome and Microbiome Consortium (TIGMIC)"/>
            <person name="Jia N."/>
            <person name="Wang J."/>
            <person name="Shi W."/>
            <person name="Du L."/>
            <person name="Sun Y."/>
            <person name="Zhan W."/>
            <person name="Jiang J.F."/>
            <person name="Wang Q."/>
            <person name="Zhang B."/>
            <person name="Ji P."/>
            <person name="Bell-Sakyi L."/>
            <person name="Cui X.M."/>
            <person name="Yuan T.T."/>
            <person name="Jiang B.G."/>
            <person name="Yang W.F."/>
            <person name="Lam T.T."/>
            <person name="Chang Q.C."/>
            <person name="Ding S.J."/>
            <person name="Wang X.J."/>
            <person name="Zhu J.G."/>
            <person name="Ruan X.D."/>
            <person name="Zhao L."/>
            <person name="Wei J.T."/>
            <person name="Ye R.Z."/>
            <person name="Que T.C."/>
            <person name="Du C.H."/>
            <person name="Zhou Y.H."/>
            <person name="Cheng J.X."/>
            <person name="Dai P.F."/>
            <person name="Guo W.B."/>
            <person name="Han X.H."/>
            <person name="Huang E.J."/>
            <person name="Li L.F."/>
            <person name="Wei W."/>
            <person name="Gao Y.C."/>
            <person name="Liu J.Z."/>
            <person name="Shao H.Z."/>
            <person name="Wang X."/>
            <person name="Wang C.C."/>
            <person name="Yang T.C."/>
            <person name="Huo Q.B."/>
            <person name="Li W."/>
            <person name="Chen H.Y."/>
            <person name="Chen S.E."/>
            <person name="Zhou L.G."/>
            <person name="Ni X.B."/>
            <person name="Tian J.H."/>
            <person name="Sheng Y."/>
            <person name="Liu T."/>
            <person name="Pan Y.S."/>
            <person name="Xia L.Y."/>
            <person name="Li J."/>
            <person name="Zhao F."/>
            <person name="Cao W.C."/>
        </authorList>
    </citation>
    <scope>NUCLEOTIDE SEQUENCE</scope>
    <source>
        <strain evidence="2">Rsan-2018</strain>
    </source>
</reference>
<dbReference type="PROSITE" id="PS51194">
    <property type="entry name" value="HELICASE_CTER"/>
    <property type="match status" value="1"/>
</dbReference>
<proteinExistence type="predicted"/>
<reference evidence="2" key="2">
    <citation type="submission" date="2021-09" db="EMBL/GenBank/DDBJ databases">
        <authorList>
            <person name="Jia N."/>
            <person name="Wang J."/>
            <person name="Shi W."/>
            <person name="Du L."/>
            <person name="Sun Y."/>
            <person name="Zhan W."/>
            <person name="Jiang J."/>
            <person name="Wang Q."/>
            <person name="Zhang B."/>
            <person name="Ji P."/>
            <person name="Sakyi L.B."/>
            <person name="Cui X."/>
            <person name="Yuan T."/>
            <person name="Jiang B."/>
            <person name="Yang W."/>
            <person name="Lam T.T.-Y."/>
            <person name="Chang Q."/>
            <person name="Ding S."/>
            <person name="Wang X."/>
            <person name="Zhu J."/>
            <person name="Ruan X."/>
            <person name="Zhao L."/>
            <person name="Wei J."/>
            <person name="Que T."/>
            <person name="Du C."/>
            <person name="Cheng J."/>
            <person name="Dai P."/>
            <person name="Han X."/>
            <person name="Huang E."/>
            <person name="Gao Y."/>
            <person name="Liu J."/>
            <person name="Shao H."/>
            <person name="Ye R."/>
            <person name="Li L."/>
            <person name="Wei W."/>
            <person name="Wang X."/>
            <person name="Wang C."/>
            <person name="Huo Q."/>
            <person name="Li W."/>
            <person name="Guo W."/>
            <person name="Chen H."/>
            <person name="Chen S."/>
            <person name="Zhou L."/>
            <person name="Zhou L."/>
            <person name="Ni X."/>
            <person name="Tian J."/>
            <person name="Zhou Y."/>
            <person name="Sheng Y."/>
            <person name="Liu T."/>
            <person name="Pan Y."/>
            <person name="Xia L."/>
            <person name="Li J."/>
            <person name="Zhao F."/>
            <person name="Cao W."/>
        </authorList>
    </citation>
    <scope>NUCLEOTIDE SEQUENCE</scope>
    <source>
        <strain evidence="2">Rsan-2018</strain>
        <tissue evidence="2">Larvae</tissue>
    </source>
</reference>
<organism evidence="2 4">
    <name type="scientific">Rhipicephalus sanguineus</name>
    <name type="common">Brown dog tick</name>
    <name type="synonym">Ixodes sanguineus</name>
    <dbReference type="NCBI Taxonomy" id="34632"/>
    <lineage>
        <taxon>Eukaryota</taxon>
        <taxon>Metazoa</taxon>
        <taxon>Ecdysozoa</taxon>
        <taxon>Arthropoda</taxon>
        <taxon>Chelicerata</taxon>
        <taxon>Arachnida</taxon>
        <taxon>Acari</taxon>
        <taxon>Parasitiformes</taxon>
        <taxon>Ixodida</taxon>
        <taxon>Ixodoidea</taxon>
        <taxon>Ixodidae</taxon>
        <taxon>Rhipicephalinae</taxon>
        <taxon>Rhipicephalus</taxon>
        <taxon>Rhipicephalus</taxon>
    </lineage>
</organism>
<name>A0A9D4PED0_RHISA</name>
<dbReference type="InterPro" id="IPR001650">
    <property type="entry name" value="Helicase_C-like"/>
</dbReference>
<accession>A0A9D4PED0</accession>
<dbReference type="EMBL" id="JABSTV010000301">
    <property type="protein sequence ID" value="KAH7986739.1"/>
    <property type="molecule type" value="Genomic_DNA"/>
</dbReference>
<dbReference type="CDD" id="cd18787">
    <property type="entry name" value="SF2_C_DEAD"/>
    <property type="match status" value="1"/>
</dbReference>
<evidence type="ECO:0000313" key="4">
    <source>
        <dbReference type="Proteomes" id="UP000821837"/>
    </source>
</evidence>
<comment type="caution">
    <text evidence="2">The sequence shown here is derived from an EMBL/GenBank/DDBJ whole genome shotgun (WGS) entry which is preliminary data.</text>
</comment>
<dbReference type="SMART" id="SM00490">
    <property type="entry name" value="HELICc"/>
    <property type="match status" value="1"/>
</dbReference>